<evidence type="ECO:0000259" key="14">
    <source>
        <dbReference type="PROSITE" id="PS51352"/>
    </source>
</evidence>
<dbReference type="InterPro" id="IPR050924">
    <property type="entry name" value="Peroxiredoxin_BCP/PrxQ"/>
</dbReference>
<evidence type="ECO:0000256" key="2">
    <source>
        <dbReference type="ARBA" id="ARBA00011245"/>
    </source>
</evidence>
<dbReference type="GO" id="GO:0005737">
    <property type="term" value="C:cytoplasm"/>
    <property type="evidence" value="ECO:0007669"/>
    <property type="project" value="TreeGrafter"/>
</dbReference>
<dbReference type="Gene3D" id="3.40.30.10">
    <property type="entry name" value="Glutaredoxin"/>
    <property type="match status" value="1"/>
</dbReference>
<dbReference type="InterPro" id="IPR024706">
    <property type="entry name" value="Peroxiredoxin_AhpC-typ"/>
</dbReference>
<dbReference type="InterPro" id="IPR000866">
    <property type="entry name" value="AhpC/TSA"/>
</dbReference>
<evidence type="ECO:0000256" key="1">
    <source>
        <dbReference type="ARBA" id="ARBA00003330"/>
    </source>
</evidence>
<dbReference type="PANTHER" id="PTHR42801:SF4">
    <property type="entry name" value="AHPC_TSA FAMILY PROTEIN"/>
    <property type="match status" value="1"/>
</dbReference>
<evidence type="ECO:0000313" key="15">
    <source>
        <dbReference type="EMBL" id="MBI4251286.1"/>
    </source>
</evidence>
<dbReference type="GO" id="GO:0034599">
    <property type="term" value="P:cellular response to oxidative stress"/>
    <property type="evidence" value="ECO:0007669"/>
    <property type="project" value="TreeGrafter"/>
</dbReference>
<evidence type="ECO:0000313" key="16">
    <source>
        <dbReference type="Proteomes" id="UP000752292"/>
    </source>
</evidence>
<comment type="subunit">
    <text evidence="2">Monomer.</text>
</comment>
<dbReference type="SUPFAM" id="SSF52833">
    <property type="entry name" value="Thioredoxin-like"/>
    <property type="match status" value="1"/>
</dbReference>
<dbReference type="PANTHER" id="PTHR42801">
    <property type="entry name" value="THIOREDOXIN-DEPENDENT PEROXIDE REDUCTASE"/>
    <property type="match status" value="1"/>
</dbReference>
<dbReference type="Pfam" id="PF00578">
    <property type="entry name" value="AhpC-TSA"/>
    <property type="match status" value="1"/>
</dbReference>
<feature type="active site" description="Cysteine sulfenic acid (-SOH) intermediate; for peroxidase activity" evidence="13">
    <location>
        <position position="45"/>
    </location>
</feature>
<keyword evidence="5" id="KW-0049">Antioxidant</keyword>
<dbReference type="GO" id="GO:0045454">
    <property type="term" value="P:cell redox homeostasis"/>
    <property type="evidence" value="ECO:0007669"/>
    <property type="project" value="TreeGrafter"/>
</dbReference>
<dbReference type="InterPro" id="IPR036249">
    <property type="entry name" value="Thioredoxin-like_sf"/>
</dbReference>
<keyword evidence="8" id="KW-0676">Redox-active center</keyword>
<sequence>MALKEGSAAPDFRLRDAEEKVHRLSQYRGQKVVLYFYPKDNTPGCSVEAEEFNKSLKKIGEKGAVVLGVSPDDAASHQKFCEKLSLRFPLLSDPDGKVAARYGAYGEKTLYGRTFHGVYRTTYIIDEKGRVSKVFENVKVEGHSAEVLKAL</sequence>
<evidence type="ECO:0000256" key="3">
    <source>
        <dbReference type="ARBA" id="ARBA00013017"/>
    </source>
</evidence>
<evidence type="ECO:0000256" key="4">
    <source>
        <dbReference type="ARBA" id="ARBA00022559"/>
    </source>
</evidence>
<dbReference type="NCBIfam" id="NF006960">
    <property type="entry name" value="PRK09437.1"/>
    <property type="match status" value="1"/>
</dbReference>
<comment type="similarity">
    <text evidence="10">Belongs to the peroxiredoxin family. BCP/PrxQ subfamily.</text>
</comment>
<feature type="domain" description="Thioredoxin" evidence="14">
    <location>
        <begin position="3"/>
        <end position="151"/>
    </location>
</feature>
<comment type="catalytic activity">
    <reaction evidence="12">
        <text>a hydroperoxide + [thioredoxin]-dithiol = an alcohol + [thioredoxin]-disulfide + H2O</text>
        <dbReference type="Rhea" id="RHEA:62620"/>
        <dbReference type="Rhea" id="RHEA-COMP:10698"/>
        <dbReference type="Rhea" id="RHEA-COMP:10700"/>
        <dbReference type="ChEBI" id="CHEBI:15377"/>
        <dbReference type="ChEBI" id="CHEBI:29950"/>
        <dbReference type="ChEBI" id="CHEBI:30879"/>
        <dbReference type="ChEBI" id="CHEBI:35924"/>
        <dbReference type="ChEBI" id="CHEBI:50058"/>
        <dbReference type="EC" id="1.11.1.24"/>
    </reaction>
</comment>
<dbReference type="AlphaFoldDB" id="A0A933E7N6"/>
<dbReference type="GO" id="GO:0008379">
    <property type="term" value="F:thioredoxin peroxidase activity"/>
    <property type="evidence" value="ECO:0007669"/>
    <property type="project" value="TreeGrafter"/>
</dbReference>
<comment type="caution">
    <text evidence="15">The sequence shown here is derived from an EMBL/GenBank/DDBJ whole genome shotgun (WGS) entry which is preliminary data.</text>
</comment>
<dbReference type="PIRSF" id="PIRSF000239">
    <property type="entry name" value="AHPC"/>
    <property type="match status" value="1"/>
</dbReference>
<gene>
    <name evidence="15" type="primary">bcp</name>
    <name evidence="15" type="ORF">HY618_02410</name>
</gene>
<evidence type="ECO:0000256" key="10">
    <source>
        <dbReference type="ARBA" id="ARBA00038489"/>
    </source>
</evidence>
<dbReference type="CDD" id="cd03017">
    <property type="entry name" value="PRX_BCP"/>
    <property type="match status" value="1"/>
</dbReference>
<dbReference type="EC" id="1.11.1.24" evidence="3"/>
<reference evidence="15" key="1">
    <citation type="submission" date="2020-07" db="EMBL/GenBank/DDBJ databases">
        <title>Huge and variable diversity of episymbiotic CPR bacteria and DPANN archaea in groundwater ecosystems.</title>
        <authorList>
            <person name="He C.Y."/>
            <person name="Keren R."/>
            <person name="Whittaker M."/>
            <person name="Farag I.F."/>
            <person name="Doudna J."/>
            <person name="Cate J.H.D."/>
            <person name="Banfield J.F."/>
        </authorList>
    </citation>
    <scope>NUCLEOTIDE SEQUENCE</scope>
    <source>
        <strain evidence="15">NC_groundwater_1370_Ag_S-0.2um_69_93</strain>
    </source>
</reference>
<evidence type="ECO:0000256" key="13">
    <source>
        <dbReference type="PIRSR" id="PIRSR000239-1"/>
    </source>
</evidence>
<dbReference type="Proteomes" id="UP000752292">
    <property type="component" value="Unassembled WGS sequence"/>
</dbReference>
<keyword evidence="6" id="KW-0560">Oxidoreductase</keyword>
<organism evidence="15 16">
    <name type="scientific">Tectimicrobiota bacterium</name>
    <dbReference type="NCBI Taxonomy" id="2528274"/>
    <lineage>
        <taxon>Bacteria</taxon>
        <taxon>Pseudomonadati</taxon>
        <taxon>Nitrospinota/Tectimicrobiota group</taxon>
        <taxon>Candidatus Tectimicrobiota</taxon>
    </lineage>
</organism>
<keyword evidence="7" id="KW-1015">Disulfide bond</keyword>
<evidence type="ECO:0000256" key="5">
    <source>
        <dbReference type="ARBA" id="ARBA00022862"/>
    </source>
</evidence>
<name>A0A933E7N6_UNCTE</name>
<keyword evidence="4 15" id="KW-0575">Peroxidase</keyword>
<evidence type="ECO:0000256" key="7">
    <source>
        <dbReference type="ARBA" id="ARBA00023157"/>
    </source>
</evidence>
<evidence type="ECO:0000256" key="12">
    <source>
        <dbReference type="ARBA" id="ARBA00049091"/>
    </source>
</evidence>
<dbReference type="PROSITE" id="PS51352">
    <property type="entry name" value="THIOREDOXIN_2"/>
    <property type="match status" value="1"/>
</dbReference>
<accession>A0A933E7N6</accession>
<dbReference type="FunFam" id="3.40.30.10:FF:000007">
    <property type="entry name" value="Thioredoxin-dependent thiol peroxidase"/>
    <property type="match status" value="1"/>
</dbReference>
<protein>
    <recommendedName>
        <fullName evidence="3">thioredoxin-dependent peroxiredoxin</fullName>
        <ecNumber evidence="3">1.11.1.24</ecNumber>
    </recommendedName>
    <alternativeName>
        <fullName evidence="9">Thioredoxin peroxidase</fullName>
    </alternativeName>
    <alternativeName>
        <fullName evidence="11">Thioredoxin-dependent peroxiredoxin Bcp</fullName>
    </alternativeName>
</protein>
<dbReference type="EMBL" id="JACQRX010000108">
    <property type="protein sequence ID" value="MBI4251286.1"/>
    <property type="molecule type" value="Genomic_DNA"/>
</dbReference>
<evidence type="ECO:0000256" key="8">
    <source>
        <dbReference type="ARBA" id="ARBA00023284"/>
    </source>
</evidence>
<comment type="function">
    <text evidence="1">Thiol-specific peroxidase that catalyzes the reduction of hydrogen peroxide and organic hydroperoxides to water and alcohols, respectively. Plays a role in cell protection against oxidative stress by detoxifying peroxides and as sensor of hydrogen peroxide-mediated signaling events.</text>
</comment>
<evidence type="ECO:0000256" key="6">
    <source>
        <dbReference type="ARBA" id="ARBA00023002"/>
    </source>
</evidence>
<evidence type="ECO:0000256" key="9">
    <source>
        <dbReference type="ARBA" id="ARBA00032824"/>
    </source>
</evidence>
<dbReference type="InterPro" id="IPR013766">
    <property type="entry name" value="Thioredoxin_domain"/>
</dbReference>
<evidence type="ECO:0000256" key="11">
    <source>
        <dbReference type="ARBA" id="ARBA00042639"/>
    </source>
</evidence>
<proteinExistence type="inferred from homology"/>